<dbReference type="SMART" id="SM00903">
    <property type="entry name" value="Flavin_Reduct"/>
    <property type="match status" value="1"/>
</dbReference>
<dbReference type="InterPro" id="IPR050268">
    <property type="entry name" value="NADH-dep_flavin_reductase"/>
</dbReference>
<name>A0A3N4YF02_9MICO</name>
<protein>
    <submittedName>
        <fullName evidence="3">Flavin reductase (DIM6/NTAB) family NADH-FMN oxidoreductase RutF</fullName>
    </submittedName>
</protein>
<dbReference type="OrthoDB" id="9792858at2"/>
<dbReference type="Proteomes" id="UP000280501">
    <property type="component" value="Unassembled WGS sequence"/>
</dbReference>
<dbReference type="Gene3D" id="2.30.110.10">
    <property type="entry name" value="Electron Transport, Fmn-binding Protein, Chain A"/>
    <property type="match status" value="1"/>
</dbReference>
<organism evidence="3 4">
    <name type="scientific">Myceligenerans xiligouense</name>
    <dbReference type="NCBI Taxonomy" id="253184"/>
    <lineage>
        <taxon>Bacteria</taxon>
        <taxon>Bacillati</taxon>
        <taxon>Actinomycetota</taxon>
        <taxon>Actinomycetes</taxon>
        <taxon>Micrococcales</taxon>
        <taxon>Promicromonosporaceae</taxon>
        <taxon>Myceligenerans</taxon>
    </lineage>
</organism>
<dbReference type="AlphaFoldDB" id="A0A3N4YF02"/>
<dbReference type="InterPro" id="IPR002563">
    <property type="entry name" value="Flavin_Rdtase-like_dom"/>
</dbReference>
<evidence type="ECO:0000313" key="3">
    <source>
        <dbReference type="EMBL" id="RPF19719.1"/>
    </source>
</evidence>
<keyword evidence="1" id="KW-0560">Oxidoreductase</keyword>
<evidence type="ECO:0000256" key="1">
    <source>
        <dbReference type="ARBA" id="ARBA00023002"/>
    </source>
</evidence>
<dbReference type="GO" id="GO:0010181">
    <property type="term" value="F:FMN binding"/>
    <property type="evidence" value="ECO:0007669"/>
    <property type="project" value="InterPro"/>
</dbReference>
<dbReference type="Pfam" id="PF01613">
    <property type="entry name" value="Flavin_Reduct"/>
    <property type="match status" value="1"/>
</dbReference>
<evidence type="ECO:0000259" key="2">
    <source>
        <dbReference type="SMART" id="SM00903"/>
    </source>
</evidence>
<dbReference type="RefSeq" id="WP_123812985.1">
    <property type="nucleotide sequence ID" value="NZ_RKQZ01000001.1"/>
</dbReference>
<reference evidence="3 4" key="1">
    <citation type="submission" date="2018-11" db="EMBL/GenBank/DDBJ databases">
        <title>Sequencing the genomes of 1000 actinobacteria strains.</title>
        <authorList>
            <person name="Klenk H.-P."/>
        </authorList>
    </citation>
    <scope>NUCLEOTIDE SEQUENCE [LARGE SCALE GENOMIC DNA]</scope>
    <source>
        <strain evidence="3 4">DSM 15700</strain>
    </source>
</reference>
<evidence type="ECO:0000313" key="4">
    <source>
        <dbReference type="Proteomes" id="UP000280501"/>
    </source>
</evidence>
<dbReference type="PANTHER" id="PTHR30466">
    <property type="entry name" value="FLAVIN REDUCTASE"/>
    <property type="match status" value="1"/>
</dbReference>
<proteinExistence type="predicted"/>
<dbReference type="EMBL" id="RKQZ01000001">
    <property type="protein sequence ID" value="RPF19719.1"/>
    <property type="molecule type" value="Genomic_DNA"/>
</dbReference>
<feature type="domain" description="Flavin reductase like" evidence="2">
    <location>
        <begin position="15"/>
        <end position="162"/>
    </location>
</feature>
<gene>
    <name evidence="3" type="ORF">EDD34_0282</name>
</gene>
<dbReference type="InterPro" id="IPR012349">
    <property type="entry name" value="Split_barrel_FMN-bd"/>
</dbReference>
<accession>A0A3N4YF02</accession>
<dbReference type="GO" id="GO:0042602">
    <property type="term" value="F:riboflavin reductase (NADPH) activity"/>
    <property type="evidence" value="ECO:0007669"/>
    <property type="project" value="TreeGrafter"/>
</dbReference>
<sequence>MDTGWTTGQALRKTMACFVTGVTVVTSDDGEPRGITVNSLTSVSLDPPQVLISIGTKSRMRATLLEAQSFTVSVLSASLIDAATRFASPVRPRGKEAFDGFSVAPGPHLGHPIFTECMTWLECRTEQAWESGDHTLFTARVIDCGFGRGVTPLLFCNGVLMPHEPVAVGTAGPPRSG</sequence>
<comment type="caution">
    <text evidence="3">The sequence shown here is derived from an EMBL/GenBank/DDBJ whole genome shotgun (WGS) entry which is preliminary data.</text>
</comment>
<dbReference type="PANTHER" id="PTHR30466:SF1">
    <property type="entry name" value="FMN REDUCTASE (NADH) RUTF"/>
    <property type="match status" value="1"/>
</dbReference>
<keyword evidence="4" id="KW-1185">Reference proteome</keyword>
<dbReference type="SUPFAM" id="SSF50475">
    <property type="entry name" value="FMN-binding split barrel"/>
    <property type="match status" value="1"/>
</dbReference>